<comment type="caution">
    <text evidence="2">The sequence shown here is derived from an EMBL/GenBank/DDBJ whole genome shotgun (WGS) entry which is preliminary data.</text>
</comment>
<feature type="transmembrane region" description="Helical" evidence="1">
    <location>
        <begin position="74"/>
        <end position="97"/>
    </location>
</feature>
<keyword evidence="1" id="KW-1133">Transmembrane helix</keyword>
<dbReference type="Proteomes" id="UP000824070">
    <property type="component" value="Unassembled WGS sequence"/>
</dbReference>
<feature type="transmembrane region" description="Helical" evidence="1">
    <location>
        <begin position="138"/>
        <end position="157"/>
    </location>
</feature>
<dbReference type="EMBL" id="DVMV01000030">
    <property type="protein sequence ID" value="HIU45462.1"/>
    <property type="molecule type" value="Genomic_DNA"/>
</dbReference>
<feature type="transmembrane region" description="Helical" evidence="1">
    <location>
        <begin position="40"/>
        <end position="62"/>
    </location>
</feature>
<keyword evidence="1" id="KW-0472">Membrane</keyword>
<accession>A0A9D1LP75</accession>
<reference evidence="2" key="1">
    <citation type="submission" date="2020-10" db="EMBL/GenBank/DDBJ databases">
        <authorList>
            <person name="Gilroy R."/>
        </authorList>
    </citation>
    <scope>NUCLEOTIDE SEQUENCE</scope>
    <source>
        <strain evidence="2">ChiGjej1B1-22543</strain>
    </source>
</reference>
<dbReference type="AlphaFoldDB" id="A0A9D1LP75"/>
<organism evidence="2 3">
    <name type="scientific">Candidatus Alloenteromonas pullicola</name>
    <dbReference type="NCBI Taxonomy" id="2840784"/>
    <lineage>
        <taxon>Bacteria</taxon>
        <taxon>Bacillati</taxon>
        <taxon>Bacillota</taxon>
        <taxon>Bacillota incertae sedis</taxon>
        <taxon>Candidatus Alloenteromonas</taxon>
    </lineage>
</organism>
<name>A0A9D1LP75_9FIRM</name>
<protein>
    <submittedName>
        <fullName evidence="2">Uncharacterized protein</fullName>
    </submittedName>
</protein>
<proteinExistence type="predicted"/>
<keyword evidence="1" id="KW-0812">Transmembrane</keyword>
<evidence type="ECO:0000313" key="2">
    <source>
        <dbReference type="EMBL" id="HIU45462.1"/>
    </source>
</evidence>
<sequence>MISRNRLFPLLCRCLLLGWLLASLIEFVLAAGPSYAGFCLLSVQAGAFFAMLLFFAIISNAIDLRHGIRGIPAGMYMPLALPVMAYGCFGSLTYLIFNLGSDKSGWLGIFFHVSLLLIILIDYLLFEQKGNVRLYSAVFSEGYVLIYLLSVYIRPYIWNNSVLLDNTDYPYFFMVPDSYLCILYDACFLACSLLFLIAFVLLDGLLSSFGKEKA</sequence>
<feature type="transmembrane region" description="Helical" evidence="1">
    <location>
        <begin position="109"/>
        <end position="126"/>
    </location>
</feature>
<evidence type="ECO:0000256" key="1">
    <source>
        <dbReference type="SAM" id="Phobius"/>
    </source>
</evidence>
<gene>
    <name evidence="2" type="ORF">IAC52_04105</name>
</gene>
<evidence type="ECO:0000313" key="3">
    <source>
        <dbReference type="Proteomes" id="UP000824070"/>
    </source>
</evidence>
<feature type="transmembrane region" description="Helical" evidence="1">
    <location>
        <begin position="177"/>
        <end position="202"/>
    </location>
</feature>
<reference evidence="2" key="2">
    <citation type="journal article" date="2021" name="PeerJ">
        <title>Extensive microbial diversity within the chicken gut microbiome revealed by metagenomics and culture.</title>
        <authorList>
            <person name="Gilroy R."/>
            <person name="Ravi A."/>
            <person name="Getino M."/>
            <person name="Pursley I."/>
            <person name="Horton D.L."/>
            <person name="Alikhan N.F."/>
            <person name="Baker D."/>
            <person name="Gharbi K."/>
            <person name="Hall N."/>
            <person name="Watson M."/>
            <person name="Adriaenssens E.M."/>
            <person name="Foster-Nyarko E."/>
            <person name="Jarju S."/>
            <person name="Secka A."/>
            <person name="Antonio M."/>
            <person name="Oren A."/>
            <person name="Chaudhuri R.R."/>
            <person name="La Ragione R."/>
            <person name="Hildebrand F."/>
            <person name="Pallen M.J."/>
        </authorList>
    </citation>
    <scope>NUCLEOTIDE SEQUENCE</scope>
    <source>
        <strain evidence="2">ChiGjej1B1-22543</strain>
    </source>
</reference>